<evidence type="ECO:0008006" key="3">
    <source>
        <dbReference type="Google" id="ProtNLM"/>
    </source>
</evidence>
<dbReference type="PANTHER" id="PTHR46932">
    <property type="entry name" value="HEAVY METAL-ASSOCIATED ISOPRENYLATED PLANT PROTEIN 47"/>
    <property type="match status" value="1"/>
</dbReference>
<dbReference type="PANTHER" id="PTHR46932:SF12">
    <property type="entry name" value="HEAVY METAL-ASSOCIATED ISOPRENYLATED PLANT PROTEIN 47"/>
    <property type="match status" value="1"/>
</dbReference>
<dbReference type="Gene3D" id="3.30.70.100">
    <property type="match status" value="1"/>
</dbReference>
<evidence type="ECO:0000313" key="1">
    <source>
        <dbReference type="EnsemblPlants" id="OB09G13780.1"/>
    </source>
</evidence>
<protein>
    <recommendedName>
        <fullName evidence="3">HMA domain-containing protein</fullName>
    </recommendedName>
</protein>
<dbReference type="Gramene" id="OB09G13780.1">
    <property type="protein sequence ID" value="OB09G13780.1"/>
    <property type="gene ID" value="OB09G13780"/>
</dbReference>
<organism evidence="1">
    <name type="scientific">Oryza brachyantha</name>
    <name type="common">malo sina</name>
    <dbReference type="NCBI Taxonomy" id="4533"/>
    <lineage>
        <taxon>Eukaryota</taxon>
        <taxon>Viridiplantae</taxon>
        <taxon>Streptophyta</taxon>
        <taxon>Embryophyta</taxon>
        <taxon>Tracheophyta</taxon>
        <taxon>Spermatophyta</taxon>
        <taxon>Magnoliopsida</taxon>
        <taxon>Liliopsida</taxon>
        <taxon>Poales</taxon>
        <taxon>Poaceae</taxon>
        <taxon>BOP clade</taxon>
        <taxon>Oryzoideae</taxon>
        <taxon>Oryzeae</taxon>
        <taxon>Oryzinae</taxon>
        <taxon>Oryza</taxon>
    </lineage>
</organism>
<evidence type="ECO:0000313" key="2">
    <source>
        <dbReference type="Proteomes" id="UP000006038"/>
    </source>
</evidence>
<keyword evidence="2" id="KW-1185">Reference proteome</keyword>
<proteinExistence type="predicted"/>
<dbReference type="AlphaFoldDB" id="J3MWJ9"/>
<dbReference type="HOGENOM" id="CLU_1221332_0_0_1"/>
<name>J3MWJ9_ORYBR</name>
<dbReference type="EnsemblPlants" id="OB09G13780.1">
    <property type="protein sequence ID" value="OB09G13780.1"/>
    <property type="gene ID" value="OB09G13780"/>
</dbReference>
<reference evidence="1" key="2">
    <citation type="submission" date="2013-04" db="UniProtKB">
        <authorList>
            <consortium name="EnsemblPlants"/>
        </authorList>
    </citation>
    <scope>IDENTIFICATION</scope>
</reference>
<accession>J3MWJ9</accession>
<dbReference type="Proteomes" id="UP000006038">
    <property type="component" value="Chromosome 9"/>
</dbReference>
<reference evidence="1" key="1">
    <citation type="journal article" date="2013" name="Nat. Commun.">
        <title>Whole-genome sequencing of Oryza brachyantha reveals mechanisms underlying Oryza genome evolution.</title>
        <authorList>
            <person name="Chen J."/>
            <person name="Huang Q."/>
            <person name="Gao D."/>
            <person name="Wang J."/>
            <person name="Lang Y."/>
            <person name="Liu T."/>
            <person name="Li B."/>
            <person name="Bai Z."/>
            <person name="Luis Goicoechea J."/>
            <person name="Liang C."/>
            <person name="Chen C."/>
            <person name="Zhang W."/>
            <person name="Sun S."/>
            <person name="Liao Y."/>
            <person name="Zhang X."/>
            <person name="Yang L."/>
            <person name="Song C."/>
            <person name="Wang M."/>
            <person name="Shi J."/>
            <person name="Liu G."/>
            <person name="Liu J."/>
            <person name="Zhou H."/>
            <person name="Zhou W."/>
            <person name="Yu Q."/>
            <person name="An N."/>
            <person name="Chen Y."/>
            <person name="Cai Q."/>
            <person name="Wang B."/>
            <person name="Liu B."/>
            <person name="Min J."/>
            <person name="Huang Y."/>
            <person name="Wu H."/>
            <person name="Li Z."/>
            <person name="Zhang Y."/>
            <person name="Yin Y."/>
            <person name="Song W."/>
            <person name="Jiang J."/>
            <person name="Jackson S.A."/>
            <person name="Wing R.A."/>
            <person name="Wang J."/>
            <person name="Chen M."/>
        </authorList>
    </citation>
    <scope>NUCLEOTIDE SEQUENCE [LARGE SCALE GENOMIC DNA]</scope>
    <source>
        <strain evidence="1">cv. IRGC 101232</strain>
    </source>
</reference>
<dbReference type="InterPro" id="IPR042885">
    <property type="entry name" value="HIPP47/16"/>
</dbReference>
<sequence length="227" mass="25185">MDHRAMVSWRANMWLNSQGCHYLTTWDEGQPHRCDLRWVSGMACKWRQKQIQEITIRISAETEKGRRKAMKIAASVTGVQSVMLTGGHRNLLLVIGEGVDTNKLRKKLIRMNVGAAVIEETVRGRGNFLEQGPHDEDVSKASQTPAICETRNANFGGFLMRTSTPSIHPQLHQYNFLVTLPTFVHVNSTIRISALMAGVTHGKIAATIGGGVSVAKTQRSWTVVVEP</sequence>